<proteinExistence type="predicted"/>
<comment type="caution">
    <text evidence="2">The sequence shown here is derived from an EMBL/GenBank/DDBJ whole genome shotgun (WGS) entry which is preliminary data.</text>
</comment>
<organism evidence="2 3">
    <name type="scientific">Salinactinospora qingdaonensis</name>
    <dbReference type="NCBI Taxonomy" id="702744"/>
    <lineage>
        <taxon>Bacteria</taxon>
        <taxon>Bacillati</taxon>
        <taxon>Actinomycetota</taxon>
        <taxon>Actinomycetes</taxon>
        <taxon>Streptosporangiales</taxon>
        <taxon>Nocardiopsidaceae</taxon>
        <taxon>Salinactinospora</taxon>
    </lineage>
</organism>
<protein>
    <recommendedName>
        <fullName evidence="4">MYXO-CTERM domain-containing protein</fullName>
    </recommendedName>
</protein>
<gene>
    <name evidence="2" type="ORF">GCM10022402_11380</name>
</gene>
<evidence type="ECO:0008006" key="4">
    <source>
        <dbReference type="Google" id="ProtNLM"/>
    </source>
</evidence>
<dbReference type="EMBL" id="BAABDD010000004">
    <property type="protein sequence ID" value="GAA3732544.1"/>
    <property type="molecule type" value="Genomic_DNA"/>
</dbReference>
<dbReference type="Proteomes" id="UP001500908">
    <property type="component" value="Unassembled WGS sequence"/>
</dbReference>
<evidence type="ECO:0000313" key="3">
    <source>
        <dbReference type="Proteomes" id="UP001500908"/>
    </source>
</evidence>
<accession>A0ABP7F8S3</accession>
<sequence length="100" mass="11251">MRAVWGAVWLGAALVWIGLLAVEWYLSGPTACPLTSETPVYGTAQWSWWPPGRICVWELSIGTEEYTITDHPSHSRLAIPLLLLLWGASLLTLRHRAKKR</sequence>
<evidence type="ECO:0000256" key="1">
    <source>
        <dbReference type="SAM" id="Phobius"/>
    </source>
</evidence>
<feature type="transmembrane region" description="Helical" evidence="1">
    <location>
        <begin position="77"/>
        <end position="93"/>
    </location>
</feature>
<keyword evidence="1" id="KW-0472">Membrane</keyword>
<name>A0ABP7F8S3_9ACTN</name>
<evidence type="ECO:0000313" key="2">
    <source>
        <dbReference type="EMBL" id="GAA3732544.1"/>
    </source>
</evidence>
<reference evidence="3" key="1">
    <citation type="journal article" date="2019" name="Int. J. Syst. Evol. Microbiol.">
        <title>The Global Catalogue of Microorganisms (GCM) 10K type strain sequencing project: providing services to taxonomists for standard genome sequencing and annotation.</title>
        <authorList>
            <consortium name="The Broad Institute Genomics Platform"/>
            <consortium name="The Broad Institute Genome Sequencing Center for Infectious Disease"/>
            <person name="Wu L."/>
            <person name="Ma J."/>
        </authorList>
    </citation>
    <scope>NUCLEOTIDE SEQUENCE [LARGE SCALE GENOMIC DNA]</scope>
    <source>
        <strain evidence="3">JCM 17137</strain>
    </source>
</reference>
<keyword evidence="1" id="KW-1133">Transmembrane helix</keyword>
<feature type="transmembrane region" description="Helical" evidence="1">
    <location>
        <begin position="7"/>
        <end position="26"/>
    </location>
</feature>
<keyword evidence="1" id="KW-0812">Transmembrane</keyword>
<keyword evidence="3" id="KW-1185">Reference proteome</keyword>